<dbReference type="EMBL" id="KV417498">
    <property type="protein sequence ID" value="KZP29459.1"/>
    <property type="molecule type" value="Genomic_DNA"/>
</dbReference>
<sequence length="252" mass="28183">MSAKSASDFESFMKASDVAEHMMILMATVLEVRDGLEAQKAVDEWRVPNQLKANIKVYSHAFVLSPLINSYRGKASESLLEAMRELEIAEIPPTKETGQVKILITSISSTLTGQRNVLKTKISDSLKPESPTRNIAALANAVIGKSRIKPTLQLYIRLAFIRFHVVNYPSIEDENFWIRVDQTMEDWRSASLTAVEITQAYNNMYSADKELYGDPATSSFRVTDISLLEGWQLVMNTYSSSVAAGLGKRKRV</sequence>
<dbReference type="OrthoDB" id="3050604at2759"/>
<name>A0A166SHP1_9AGAM</name>
<dbReference type="AlphaFoldDB" id="A0A166SHP1"/>
<accession>A0A166SHP1</accession>
<reference evidence="1" key="1">
    <citation type="journal article" date="2016" name="Mol. Biol. Evol.">
        <title>Comparative Genomics of Early-Diverging Mushroom-Forming Fungi Provides Insights into the Origins of Lignocellulose Decay Capabilities.</title>
        <authorList>
            <person name="Nagy L.G."/>
            <person name="Riley R."/>
            <person name="Tritt A."/>
            <person name="Adam C."/>
            <person name="Daum C."/>
            <person name="Floudas D."/>
            <person name="Sun H."/>
            <person name="Yadav J.S."/>
            <person name="Pangilinan J."/>
            <person name="Larsson K.H."/>
            <person name="Matsuura K."/>
            <person name="Barry K."/>
            <person name="Labutti K."/>
            <person name="Kuo R."/>
            <person name="Ohm R.A."/>
            <person name="Bhattacharya S.S."/>
            <person name="Shirouzu T."/>
            <person name="Yoshinaga Y."/>
            <person name="Martin F.M."/>
            <person name="Grigoriev I.V."/>
            <person name="Hibbett D.S."/>
        </authorList>
    </citation>
    <scope>NUCLEOTIDE SEQUENCE [LARGE SCALE GENOMIC DNA]</scope>
    <source>
        <strain evidence="1">CBS 109695</strain>
    </source>
</reference>
<organism evidence="1">
    <name type="scientific">Athelia psychrophila</name>
    <dbReference type="NCBI Taxonomy" id="1759441"/>
    <lineage>
        <taxon>Eukaryota</taxon>
        <taxon>Fungi</taxon>
        <taxon>Dikarya</taxon>
        <taxon>Basidiomycota</taxon>
        <taxon>Agaricomycotina</taxon>
        <taxon>Agaricomycetes</taxon>
        <taxon>Agaricomycetidae</taxon>
        <taxon>Atheliales</taxon>
        <taxon>Atheliaceae</taxon>
        <taxon>Athelia</taxon>
    </lineage>
</organism>
<protein>
    <submittedName>
        <fullName evidence="1">Uncharacterized protein</fullName>
    </submittedName>
</protein>
<proteinExistence type="predicted"/>
<gene>
    <name evidence="1" type="ORF">FIBSPDRAFT_815986</name>
</gene>
<evidence type="ECO:0000313" key="1">
    <source>
        <dbReference type="EMBL" id="KZP29459.1"/>
    </source>
</evidence>